<accession>A0A6I9TPJ4</accession>
<protein>
    <submittedName>
        <fullName evidence="3">Uncharacterized protein LOC105169385</fullName>
    </submittedName>
</protein>
<sequence length="67" mass="7205">MRRAEAEYGGWGVGSVVAMLCIVMLLIFLPLGMGPGPVQPPPLSLLFIFPVLMAAILIYLSYASKSH</sequence>
<keyword evidence="1" id="KW-0812">Transmembrane</keyword>
<keyword evidence="1" id="KW-1133">Transmembrane helix</keyword>
<reference evidence="3" key="1">
    <citation type="submission" date="2025-08" db="UniProtKB">
        <authorList>
            <consortium name="RefSeq"/>
        </authorList>
    </citation>
    <scope>IDENTIFICATION</scope>
</reference>
<evidence type="ECO:0000313" key="3">
    <source>
        <dbReference type="RefSeq" id="XP_011088082.1"/>
    </source>
</evidence>
<evidence type="ECO:0000313" key="2">
    <source>
        <dbReference type="Proteomes" id="UP000504604"/>
    </source>
</evidence>
<dbReference type="KEGG" id="sind:105169385"/>
<organism evidence="2 3">
    <name type="scientific">Sesamum indicum</name>
    <name type="common">Oriental sesame</name>
    <name type="synonym">Sesamum orientale</name>
    <dbReference type="NCBI Taxonomy" id="4182"/>
    <lineage>
        <taxon>Eukaryota</taxon>
        <taxon>Viridiplantae</taxon>
        <taxon>Streptophyta</taxon>
        <taxon>Embryophyta</taxon>
        <taxon>Tracheophyta</taxon>
        <taxon>Spermatophyta</taxon>
        <taxon>Magnoliopsida</taxon>
        <taxon>eudicotyledons</taxon>
        <taxon>Gunneridae</taxon>
        <taxon>Pentapetalae</taxon>
        <taxon>asterids</taxon>
        <taxon>lamiids</taxon>
        <taxon>Lamiales</taxon>
        <taxon>Pedaliaceae</taxon>
        <taxon>Sesamum</taxon>
    </lineage>
</organism>
<evidence type="ECO:0000256" key="1">
    <source>
        <dbReference type="SAM" id="Phobius"/>
    </source>
</evidence>
<dbReference type="AlphaFoldDB" id="A0A6I9TPJ4"/>
<dbReference type="OrthoDB" id="909914at2759"/>
<dbReference type="GeneID" id="105169385"/>
<dbReference type="Proteomes" id="UP000504604">
    <property type="component" value="Linkage group LG8"/>
</dbReference>
<keyword evidence="2" id="KW-1185">Reference proteome</keyword>
<keyword evidence="1" id="KW-0472">Membrane</keyword>
<dbReference type="RefSeq" id="XP_011088082.1">
    <property type="nucleotide sequence ID" value="XM_011089780.2"/>
</dbReference>
<proteinExistence type="predicted"/>
<feature type="transmembrane region" description="Helical" evidence="1">
    <location>
        <begin position="12"/>
        <end position="31"/>
    </location>
</feature>
<gene>
    <name evidence="3" type="primary">LOC105169385</name>
</gene>
<dbReference type="InParanoid" id="A0A6I9TPJ4"/>
<name>A0A6I9TPJ4_SESIN</name>
<feature type="transmembrane region" description="Helical" evidence="1">
    <location>
        <begin position="43"/>
        <end position="62"/>
    </location>
</feature>